<reference evidence="7 8" key="1">
    <citation type="submission" date="2019-01" db="EMBL/GenBank/DDBJ databases">
        <title>Ktedonosporobacter rubrisoli SCAWS-G2.</title>
        <authorList>
            <person name="Huang Y."/>
            <person name="Yan B."/>
        </authorList>
    </citation>
    <scope>NUCLEOTIDE SEQUENCE [LARGE SCALE GENOMIC DNA]</scope>
    <source>
        <strain evidence="7 8">SCAWS-G2</strain>
    </source>
</reference>
<keyword evidence="3" id="KW-0479">Metal-binding</keyword>
<comment type="cofactor">
    <cofactor evidence="1">
        <name>Zn(2+)</name>
        <dbReference type="ChEBI" id="CHEBI:29105"/>
    </cofactor>
</comment>
<proteinExistence type="inferred from homology"/>
<gene>
    <name evidence="7" type="ORF">EPA93_03205</name>
</gene>
<evidence type="ECO:0000256" key="4">
    <source>
        <dbReference type="ARBA" id="ARBA00022801"/>
    </source>
</evidence>
<dbReference type="Pfam" id="PF00753">
    <property type="entry name" value="Lactamase_B"/>
    <property type="match status" value="1"/>
</dbReference>
<evidence type="ECO:0000256" key="2">
    <source>
        <dbReference type="ARBA" id="ARBA00007749"/>
    </source>
</evidence>
<name>A0A4P6JIY6_KTERU</name>
<dbReference type="InterPro" id="IPR036866">
    <property type="entry name" value="RibonucZ/Hydroxyglut_hydro"/>
</dbReference>
<organism evidence="7 8">
    <name type="scientific">Ktedonosporobacter rubrisoli</name>
    <dbReference type="NCBI Taxonomy" id="2509675"/>
    <lineage>
        <taxon>Bacteria</taxon>
        <taxon>Bacillati</taxon>
        <taxon>Chloroflexota</taxon>
        <taxon>Ktedonobacteria</taxon>
        <taxon>Ktedonobacterales</taxon>
        <taxon>Ktedonosporobacteraceae</taxon>
        <taxon>Ktedonosporobacter</taxon>
    </lineage>
</organism>
<accession>A0A4P6JIY6</accession>
<comment type="similarity">
    <text evidence="2">Belongs to the metallo-beta-lactamase superfamily.</text>
</comment>
<dbReference type="KEGG" id="kbs:EPA93_03205"/>
<keyword evidence="5" id="KW-0862">Zinc</keyword>
<feature type="domain" description="Metallo-beta-lactamase" evidence="6">
    <location>
        <begin position="25"/>
        <end position="222"/>
    </location>
</feature>
<dbReference type="InterPro" id="IPR001279">
    <property type="entry name" value="Metallo-B-lactamas"/>
</dbReference>
<dbReference type="Proteomes" id="UP000290365">
    <property type="component" value="Chromosome"/>
</dbReference>
<evidence type="ECO:0000313" key="8">
    <source>
        <dbReference type="Proteomes" id="UP000290365"/>
    </source>
</evidence>
<keyword evidence="8" id="KW-1185">Reference proteome</keyword>
<dbReference type="GO" id="GO:0016787">
    <property type="term" value="F:hydrolase activity"/>
    <property type="evidence" value="ECO:0007669"/>
    <property type="project" value="UniProtKB-KW"/>
</dbReference>
<dbReference type="PANTHER" id="PTHR42978:SF2">
    <property type="entry name" value="102 KBASES UNSTABLE REGION: FROM 1 TO 119443"/>
    <property type="match status" value="1"/>
</dbReference>
<dbReference type="Gene3D" id="3.60.15.10">
    <property type="entry name" value="Ribonuclease Z/Hydroxyacylglutathione hydrolase-like"/>
    <property type="match status" value="1"/>
</dbReference>
<evidence type="ECO:0000313" key="7">
    <source>
        <dbReference type="EMBL" id="QBD75054.1"/>
    </source>
</evidence>
<evidence type="ECO:0000256" key="1">
    <source>
        <dbReference type="ARBA" id="ARBA00001947"/>
    </source>
</evidence>
<evidence type="ECO:0000259" key="6">
    <source>
        <dbReference type="SMART" id="SM00849"/>
    </source>
</evidence>
<dbReference type="InterPro" id="IPR051013">
    <property type="entry name" value="MBL_superfamily_lactonases"/>
</dbReference>
<dbReference type="OrthoDB" id="333278at2"/>
<dbReference type="PANTHER" id="PTHR42978">
    <property type="entry name" value="QUORUM-QUENCHING LACTONASE YTNP-RELATED-RELATED"/>
    <property type="match status" value="1"/>
</dbReference>
<dbReference type="SMART" id="SM00849">
    <property type="entry name" value="Lactamase_B"/>
    <property type="match status" value="1"/>
</dbReference>
<evidence type="ECO:0000256" key="5">
    <source>
        <dbReference type="ARBA" id="ARBA00022833"/>
    </source>
</evidence>
<protein>
    <submittedName>
        <fullName evidence="7">N-acyl homoserine lactonase family protein</fullName>
    </submittedName>
</protein>
<evidence type="ECO:0000256" key="3">
    <source>
        <dbReference type="ARBA" id="ARBA00022723"/>
    </source>
</evidence>
<dbReference type="AlphaFoldDB" id="A0A4P6JIY6"/>
<dbReference type="CDD" id="cd07729">
    <property type="entry name" value="AHL_lactonase_MBL-fold"/>
    <property type="match status" value="1"/>
</dbReference>
<keyword evidence="4" id="KW-0378">Hydrolase</keyword>
<dbReference type="RefSeq" id="WP_129885653.1">
    <property type="nucleotide sequence ID" value="NZ_CP035758.1"/>
</dbReference>
<sequence length="238" mass="26593">MTKNVTAPQRLYLMLVGLIPGMNHPFVCYLVQTGDGKNILIDSGLPAHFEMPGMPKPQVEKDVLAQLAMLGLQPQDIDMLICTHFDVDHSGHHSAFTQAELIVQRKHYELARGGHQRFALTRAEWDHPELRYRLVEGDTELLPGLKLIETSGHVPGHQSVLVQLPQTGAVLLAIDAVAMQHDFQPDRKASPFDDNEEEVRTSTRKLLELAQSENAALVVFGHDAKQWQEIKKAPACFD</sequence>
<dbReference type="SUPFAM" id="SSF56281">
    <property type="entry name" value="Metallo-hydrolase/oxidoreductase"/>
    <property type="match status" value="1"/>
</dbReference>
<dbReference type="GO" id="GO:0046872">
    <property type="term" value="F:metal ion binding"/>
    <property type="evidence" value="ECO:0007669"/>
    <property type="project" value="UniProtKB-KW"/>
</dbReference>
<dbReference type="EMBL" id="CP035758">
    <property type="protein sequence ID" value="QBD75054.1"/>
    <property type="molecule type" value="Genomic_DNA"/>
</dbReference>